<dbReference type="PANTHER" id="PTHR34142">
    <property type="entry name" value="ENDO-BETA-1,4-GLUCANASE A"/>
    <property type="match status" value="1"/>
</dbReference>
<dbReference type="EMBL" id="BAAANY010000032">
    <property type="protein sequence ID" value="GAA1708778.1"/>
    <property type="molecule type" value="Genomic_DNA"/>
</dbReference>
<evidence type="ECO:0000256" key="3">
    <source>
        <dbReference type="ARBA" id="ARBA00022801"/>
    </source>
</evidence>
<comment type="caution">
    <text evidence="8">The sequence shown here is derived from an EMBL/GenBank/DDBJ whole genome shotgun (WGS) entry which is preliminary data.</text>
</comment>
<dbReference type="Proteomes" id="UP001500618">
    <property type="component" value="Unassembled WGS sequence"/>
</dbReference>
<comment type="similarity">
    <text evidence="5">Belongs to the glycosyl hydrolase 5 (cellulase A) family.</text>
</comment>
<name>A0ABN2IPG6_9ACTN</name>
<dbReference type="EC" id="3.2.1.4" evidence="2"/>
<evidence type="ECO:0000313" key="9">
    <source>
        <dbReference type="Proteomes" id="UP001500618"/>
    </source>
</evidence>
<keyword evidence="9" id="KW-1185">Reference proteome</keyword>
<evidence type="ECO:0000256" key="2">
    <source>
        <dbReference type="ARBA" id="ARBA00012601"/>
    </source>
</evidence>
<keyword evidence="3 5" id="KW-0378">Hydrolase</keyword>
<dbReference type="RefSeq" id="WP_344314261.1">
    <property type="nucleotide sequence ID" value="NZ_BAAANY010000032.1"/>
</dbReference>
<comment type="catalytic activity">
    <reaction evidence="1">
        <text>Endohydrolysis of (1-&gt;4)-beta-D-glucosidic linkages in cellulose, lichenin and cereal beta-D-glucans.</text>
        <dbReference type="EC" id="3.2.1.4"/>
    </reaction>
</comment>
<reference evidence="8 9" key="1">
    <citation type="journal article" date="2019" name="Int. J. Syst. Evol. Microbiol.">
        <title>The Global Catalogue of Microorganisms (GCM) 10K type strain sequencing project: providing services to taxonomists for standard genome sequencing and annotation.</title>
        <authorList>
            <consortium name="The Broad Institute Genomics Platform"/>
            <consortium name="The Broad Institute Genome Sequencing Center for Infectious Disease"/>
            <person name="Wu L."/>
            <person name="Ma J."/>
        </authorList>
    </citation>
    <scope>NUCLEOTIDE SEQUENCE [LARGE SCALE GENOMIC DNA]</scope>
    <source>
        <strain evidence="8 9">JCM 14718</strain>
    </source>
</reference>
<dbReference type="Gene3D" id="3.20.20.80">
    <property type="entry name" value="Glycosidases"/>
    <property type="match status" value="1"/>
</dbReference>
<dbReference type="InterPro" id="IPR001547">
    <property type="entry name" value="Glyco_hydro_5"/>
</dbReference>
<organism evidence="8 9">
    <name type="scientific">Fodinicola feengrottensis</name>
    <dbReference type="NCBI Taxonomy" id="435914"/>
    <lineage>
        <taxon>Bacteria</taxon>
        <taxon>Bacillati</taxon>
        <taxon>Actinomycetota</taxon>
        <taxon>Actinomycetes</taxon>
        <taxon>Mycobacteriales</taxon>
        <taxon>Fodinicola</taxon>
    </lineage>
</organism>
<accession>A0ABN2IPG6</accession>
<protein>
    <recommendedName>
        <fullName evidence="2">cellulase</fullName>
        <ecNumber evidence="2">3.2.1.4</ecNumber>
    </recommendedName>
</protein>
<dbReference type="Pfam" id="PF00150">
    <property type="entry name" value="Cellulase"/>
    <property type="match status" value="1"/>
</dbReference>
<evidence type="ECO:0000256" key="6">
    <source>
        <dbReference type="SAM" id="MobiDB-lite"/>
    </source>
</evidence>
<dbReference type="InterPro" id="IPR018087">
    <property type="entry name" value="Glyco_hydro_5_CS"/>
</dbReference>
<dbReference type="PROSITE" id="PS00659">
    <property type="entry name" value="GLYCOSYL_HYDROL_F5"/>
    <property type="match status" value="1"/>
</dbReference>
<evidence type="ECO:0000259" key="7">
    <source>
        <dbReference type="Pfam" id="PF00150"/>
    </source>
</evidence>
<feature type="domain" description="Glycoside hydrolase family 5" evidence="7">
    <location>
        <begin position="104"/>
        <end position="275"/>
    </location>
</feature>
<feature type="compositionally biased region" description="Basic residues" evidence="6">
    <location>
        <begin position="356"/>
        <end position="367"/>
    </location>
</feature>
<evidence type="ECO:0000313" key="8">
    <source>
        <dbReference type="EMBL" id="GAA1708778.1"/>
    </source>
</evidence>
<sequence length="400" mass="42880">MLVAAIGLAGCQGREPAASSAASAMENATSNRATGPFRVRGNEIVGANNKQFVEYGFVTYCLAHLSETGCTPTSSGGADPDLARIRAAGTFWHATADRIQAAQEDLFDKAPYDSGYLARLDAEVAEANSLGMVAIVTLQEEPFKTAGPPLPTASAARFWQFMADHYKNSPMVMFDLYNEPHLKAYHGSDWLWNIWRNGGTVDEPGPPAIHDTFVGMQTVANDIRAAGADNVIIAEGNQTDHDLSGIPRYALTGANIAYGMESGLRPGLDDTPARWAADWGNLSASVPIMMQAWKGWPGSNDCNTNAPALLPQEMTYLRSKHLGMIVWSLQGGNTIISGNLEHPTTYQGVSTQPCTPHHKGTPHKTAKLSKDRPTPKPGKGTSDTTGPGTLILNFFRNGNP</sequence>
<dbReference type="SUPFAM" id="SSF51445">
    <property type="entry name" value="(Trans)glycosidases"/>
    <property type="match status" value="1"/>
</dbReference>
<dbReference type="InterPro" id="IPR017853">
    <property type="entry name" value="GH"/>
</dbReference>
<feature type="region of interest" description="Disordered" evidence="6">
    <location>
        <begin position="346"/>
        <end position="390"/>
    </location>
</feature>
<keyword evidence="4 5" id="KW-0326">Glycosidase</keyword>
<gene>
    <name evidence="8" type="ORF">GCM10009765_67880</name>
</gene>
<evidence type="ECO:0000256" key="1">
    <source>
        <dbReference type="ARBA" id="ARBA00000966"/>
    </source>
</evidence>
<proteinExistence type="inferred from homology"/>
<evidence type="ECO:0000256" key="5">
    <source>
        <dbReference type="RuleBase" id="RU361153"/>
    </source>
</evidence>
<dbReference type="PANTHER" id="PTHR34142:SF1">
    <property type="entry name" value="GLYCOSIDE HYDROLASE FAMILY 5 DOMAIN-CONTAINING PROTEIN"/>
    <property type="match status" value="1"/>
</dbReference>
<evidence type="ECO:0000256" key="4">
    <source>
        <dbReference type="ARBA" id="ARBA00023295"/>
    </source>
</evidence>